<accession>A0ABY5GB87</accession>
<organism evidence="2 3">
    <name type="scientific">Photobacterium atrarenae</name>
    <dbReference type="NCBI Taxonomy" id="865757"/>
    <lineage>
        <taxon>Bacteria</taxon>
        <taxon>Pseudomonadati</taxon>
        <taxon>Pseudomonadota</taxon>
        <taxon>Gammaproteobacteria</taxon>
        <taxon>Vibrionales</taxon>
        <taxon>Vibrionaceae</taxon>
        <taxon>Photobacterium</taxon>
    </lineage>
</organism>
<feature type="signal peptide" evidence="1">
    <location>
        <begin position="1"/>
        <end position="25"/>
    </location>
</feature>
<keyword evidence="1" id="KW-0732">Signal</keyword>
<gene>
    <name evidence="2" type="ORF">NNL38_08580</name>
</gene>
<name>A0ABY5GB87_9GAMM</name>
<dbReference type="RefSeq" id="WP_255387648.1">
    <property type="nucleotide sequence ID" value="NZ_CP101508.1"/>
</dbReference>
<feature type="chain" id="PRO_5046486547" evidence="1">
    <location>
        <begin position="26"/>
        <end position="122"/>
    </location>
</feature>
<evidence type="ECO:0000256" key="1">
    <source>
        <dbReference type="SAM" id="SignalP"/>
    </source>
</evidence>
<dbReference type="EMBL" id="CP101508">
    <property type="protein sequence ID" value="UTV26437.1"/>
    <property type="molecule type" value="Genomic_DNA"/>
</dbReference>
<evidence type="ECO:0000313" key="3">
    <source>
        <dbReference type="Proteomes" id="UP001057998"/>
    </source>
</evidence>
<dbReference type="Proteomes" id="UP001057998">
    <property type="component" value="Chromosome 1"/>
</dbReference>
<sequence length="122" mass="13594">MRFKAMAVFALTGILLFGCSEPLQVAVTPTRDVDHFQVIEQTQIEMYCPTGICKFELAASQEATITVKMHYTDARRFEKIEGVSVTGKQGATVTLVDENTFSLTLAGKDEPAKVQVVDYYRH</sequence>
<protein>
    <submittedName>
        <fullName evidence="2">Spore gernimation protein</fullName>
    </submittedName>
</protein>
<proteinExistence type="predicted"/>
<keyword evidence="3" id="KW-1185">Reference proteome</keyword>
<reference evidence="2" key="1">
    <citation type="submission" date="2022-07" db="EMBL/GenBank/DDBJ databases">
        <title>Genome sequencing of Photobacterium atrarenae GJH2-4.</title>
        <authorList>
            <person name="Park S.-J."/>
        </authorList>
    </citation>
    <scope>NUCLEOTIDE SEQUENCE</scope>
    <source>
        <strain evidence="2">GJH2-4</strain>
    </source>
</reference>
<dbReference type="PROSITE" id="PS51257">
    <property type="entry name" value="PROKAR_LIPOPROTEIN"/>
    <property type="match status" value="1"/>
</dbReference>
<evidence type="ECO:0000313" key="2">
    <source>
        <dbReference type="EMBL" id="UTV26437.1"/>
    </source>
</evidence>